<evidence type="ECO:0000313" key="1">
    <source>
        <dbReference type="EMBL" id="OFC60849.1"/>
    </source>
</evidence>
<protein>
    <submittedName>
        <fullName evidence="1">Uncharacterized protein</fullName>
    </submittedName>
</protein>
<evidence type="ECO:0000313" key="2">
    <source>
        <dbReference type="Proteomes" id="UP000243534"/>
    </source>
</evidence>
<proteinExistence type="predicted"/>
<gene>
    <name evidence="1" type="ORF">BBW68_14130</name>
</gene>
<sequence>MPHGPTVWCSASGAWEHERFFFVRRRGETARISQSLAVQSDGIKYRLQYLVLDRTNPTKAERASGTKEERIEVLNQEFFLNVGDFIRVSDFPLPKLTREFIRFLKESQEHGSES</sequence>
<accession>A0A1E7YWE2</accession>
<comment type="caution">
    <text evidence="1">The sequence shown here is derived from an EMBL/GenBank/DDBJ whole genome shotgun (WGS) entry which is preliminary data.</text>
</comment>
<dbReference type="AlphaFoldDB" id="A0A1E7YWE2"/>
<dbReference type="EMBL" id="MAYS01000488">
    <property type="protein sequence ID" value="OFC60849.1"/>
    <property type="molecule type" value="Genomic_DNA"/>
</dbReference>
<organism evidence="1 2">
    <name type="scientific">Candidatus Erwinia dacicola</name>
    <dbReference type="NCBI Taxonomy" id="252393"/>
    <lineage>
        <taxon>Bacteria</taxon>
        <taxon>Pseudomonadati</taxon>
        <taxon>Pseudomonadota</taxon>
        <taxon>Gammaproteobacteria</taxon>
        <taxon>Enterobacterales</taxon>
        <taxon>Erwiniaceae</taxon>
        <taxon>Erwinia</taxon>
    </lineage>
</organism>
<dbReference type="OrthoDB" id="6637271at2"/>
<name>A0A1E7YWE2_9GAMM</name>
<reference evidence="1 2" key="1">
    <citation type="submission" date="2016-07" db="EMBL/GenBank/DDBJ databases">
        <authorList>
            <person name="Yuval B."/>
        </authorList>
    </citation>
    <scope>NUCLEOTIDE SEQUENCE [LARGE SCALE GENOMIC DNA]</scope>
    <source>
        <strain evidence="1 2">IL</strain>
    </source>
</reference>
<dbReference type="Proteomes" id="UP000243534">
    <property type="component" value="Unassembled WGS sequence"/>
</dbReference>